<comment type="caution">
    <text evidence="4">The sequence shown here is derived from an EMBL/GenBank/DDBJ whole genome shotgun (WGS) entry which is preliminary data.</text>
</comment>
<sequence length="448" mass="48250">MQTARGGINRSAYSVLAVLVAVLAAILTTPTGQASTARTFPASHTSVPEGSGNEFVWPVSGWVAATQVYATGAHHSGSADIAAAHHTPVRPARSGRVEATGWSQANGWYVRIDHGGLDGYTYRTRYAHLLDEPRVSPGDLVSDVYDGGSVLGYVGRTGSADMSGPHVHFGITRIDKSTGQDRDLAIPDLTMGSWVTAGQYIPGRFDGLTPIAHEPSRPFDVRVTEQDGLMLYETPQRGPEERLGTVPEGTVLTVLDSHQGQYRVQHGDRTGWLAHTGTRPTDSAISGIRVSPEYRAVNVRRSPGGEVIGVLPGGSRLTAFGADGSGNWYRVQWPCTANTNRSSTAADRARETGGCPGLAATRSTKYGWISANVSYPTSYFAARTRTGRLAVHGDVLVDGQSYPDTGTTLDRLRMRSRVTVTGSRNGWYRIDHEGQRGWIRGWYTAGRQ</sequence>
<keyword evidence="1" id="KW-0732">Signal</keyword>
<evidence type="ECO:0000256" key="1">
    <source>
        <dbReference type="ARBA" id="ARBA00022729"/>
    </source>
</evidence>
<dbReference type="Pfam" id="PF01551">
    <property type="entry name" value="Peptidase_M23"/>
    <property type="match status" value="1"/>
</dbReference>
<evidence type="ECO:0000313" key="5">
    <source>
        <dbReference type="Proteomes" id="UP000582974"/>
    </source>
</evidence>
<proteinExistence type="predicted"/>
<keyword evidence="5" id="KW-1185">Reference proteome</keyword>
<dbReference type="InterPro" id="IPR050570">
    <property type="entry name" value="Cell_wall_metabolism_enzyme"/>
</dbReference>
<dbReference type="SUPFAM" id="SSF51261">
    <property type="entry name" value="Duplicated hybrid motif"/>
    <property type="match status" value="1"/>
</dbReference>
<gene>
    <name evidence="4" type="ORF">H0B56_04445</name>
</gene>
<organism evidence="4 5">
    <name type="scientific">Haloechinothrix aidingensis</name>
    <dbReference type="NCBI Taxonomy" id="2752311"/>
    <lineage>
        <taxon>Bacteria</taxon>
        <taxon>Bacillati</taxon>
        <taxon>Actinomycetota</taxon>
        <taxon>Actinomycetes</taxon>
        <taxon>Pseudonocardiales</taxon>
        <taxon>Pseudonocardiaceae</taxon>
        <taxon>Haloechinothrix</taxon>
    </lineage>
</organism>
<accession>A0A838A6Z6</accession>
<protein>
    <submittedName>
        <fullName evidence="4">M23 family metallopeptidase</fullName>
    </submittedName>
</protein>
<feature type="domain" description="SH3b" evidence="3">
    <location>
        <begin position="405"/>
        <end position="443"/>
    </location>
</feature>
<evidence type="ECO:0000313" key="4">
    <source>
        <dbReference type="EMBL" id="MBA0124785.1"/>
    </source>
</evidence>
<dbReference type="Gene3D" id="2.30.30.40">
    <property type="entry name" value="SH3 Domains"/>
    <property type="match status" value="1"/>
</dbReference>
<dbReference type="Gene3D" id="2.70.70.10">
    <property type="entry name" value="Glucose Permease (Domain IIA)"/>
    <property type="match status" value="1"/>
</dbReference>
<dbReference type="GO" id="GO:0004222">
    <property type="term" value="F:metalloendopeptidase activity"/>
    <property type="evidence" value="ECO:0007669"/>
    <property type="project" value="TreeGrafter"/>
</dbReference>
<dbReference type="AlphaFoldDB" id="A0A838A6Z6"/>
<dbReference type="RefSeq" id="WP_180891589.1">
    <property type="nucleotide sequence ID" value="NZ_JACCKD010000001.1"/>
</dbReference>
<dbReference type="Pfam" id="PF08239">
    <property type="entry name" value="SH3_3"/>
    <property type="match status" value="1"/>
</dbReference>
<dbReference type="InterPro" id="IPR011055">
    <property type="entry name" value="Dup_hybrid_motif"/>
</dbReference>
<dbReference type="CDD" id="cd12797">
    <property type="entry name" value="M23_peptidase"/>
    <property type="match status" value="1"/>
</dbReference>
<dbReference type="PANTHER" id="PTHR21666:SF289">
    <property type="entry name" value="L-ALA--D-GLU ENDOPEPTIDASE"/>
    <property type="match status" value="1"/>
</dbReference>
<evidence type="ECO:0000259" key="3">
    <source>
        <dbReference type="Pfam" id="PF08239"/>
    </source>
</evidence>
<dbReference type="InterPro" id="IPR016047">
    <property type="entry name" value="M23ase_b-sheet_dom"/>
</dbReference>
<dbReference type="Proteomes" id="UP000582974">
    <property type="component" value="Unassembled WGS sequence"/>
</dbReference>
<dbReference type="PANTHER" id="PTHR21666">
    <property type="entry name" value="PEPTIDASE-RELATED"/>
    <property type="match status" value="1"/>
</dbReference>
<reference evidence="4 5" key="1">
    <citation type="submission" date="2020-07" db="EMBL/GenBank/DDBJ databases">
        <title>Genome of Haloechinothrix sp.</title>
        <authorList>
            <person name="Tang S.-K."/>
            <person name="Yang L."/>
            <person name="Zhu W.-Y."/>
        </authorList>
    </citation>
    <scope>NUCLEOTIDE SEQUENCE [LARGE SCALE GENOMIC DNA]</scope>
    <source>
        <strain evidence="4 5">YIM 98757</strain>
    </source>
</reference>
<name>A0A838A6Z6_9PSEU</name>
<feature type="domain" description="M23ase beta-sheet core" evidence="2">
    <location>
        <begin position="79"/>
        <end position="173"/>
    </location>
</feature>
<evidence type="ECO:0000259" key="2">
    <source>
        <dbReference type="Pfam" id="PF01551"/>
    </source>
</evidence>
<dbReference type="InterPro" id="IPR003646">
    <property type="entry name" value="SH3-like_bac-type"/>
</dbReference>
<dbReference type="EMBL" id="JACCKD010000001">
    <property type="protein sequence ID" value="MBA0124785.1"/>
    <property type="molecule type" value="Genomic_DNA"/>
</dbReference>